<dbReference type="PANTHER" id="PTHR34300">
    <property type="entry name" value="QUEUOSINE PRECURSOR TRANSPORTER-RELATED"/>
    <property type="match status" value="1"/>
</dbReference>
<keyword evidence="1" id="KW-1133">Transmembrane helix</keyword>
<dbReference type="HAMAP" id="MF_02088">
    <property type="entry name" value="Q_prec_transport"/>
    <property type="match status" value="1"/>
</dbReference>
<name>A0A2H0TRH6_9BACT</name>
<feature type="transmembrane region" description="Helical" evidence="1">
    <location>
        <begin position="179"/>
        <end position="201"/>
    </location>
</feature>
<accession>A0A2H0TRH6</accession>
<organism evidence="2 3">
    <name type="scientific">Candidatus Magasanikbacteria bacterium CG10_big_fil_rev_8_21_14_0_10_47_10</name>
    <dbReference type="NCBI Taxonomy" id="1974652"/>
    <lineage>
        <taxon>Bacteria</taxon>
        <taxon>Candidatus Magasanikiibacteriota</taxon>
    </lineage>
</organism>
<dbReference type="NCBIfam" id="TIGR00697">
    <property type="entry name" value="queuosine precursor transporter"/>
    <property type="match status" value="1"/>
</dbReference>
<keyword evidence="1" id="KW-0812">Transmembrane</keyword>
<gene>
    <name evidence="2" type="ORF">COU35_04255</name>
</gene>
<protein>
    <recommendedName>
        <fullName evidence="1">Probable queuosine precursor transporter</fullName>
        <shortName evidence="1">Q precursor transporter</shortName>
    </recommendedName>
</protein>
<dbReference type="GO" id="GO:0005886">
    <property type="term" value="C:plasma membrane"/>
    <property type="evidence" value="ECO:0007669"/>
    <property type="project" value="UniProtKB-SubCell"/>
</dbReference>
<evidence type="ECO:0000256" key="1">
    <source>
        <dbReference type="HAMAP-Rule" id="MF_02088"/>
    </source>
</evidence>
<dbReference type="InterPro" id="IPR003744">
    <property type="entry name" value="YhhQ"/>
</dbReference>
<comment type="subcellular location">
    <subcellularLocation>
        <location evidence="1">Cell membrane</location>
        <topology evidence="1">Multi-pass membrane protein</topology>
    </subcellularLocation>
</comment>
<evidence type="ECO:0000313" key="3">
    <source>
        <dbReference type="Proteomes" id="UP000230154"/>
    </source>
</evidence>
<dbReference type="GO" id="GO:0022857">
    <property type="term" value="F:transmembrane transporter activity"/>
    <property type="evidence" value="ECO:0007669"/>
    <property type="project" value="UniProtKB-UniRule"/>
</dbReference>
<feature type="transmembrane region" description="Helical" evidence="1">
    <location>
        <begin position="148"/>
        <end position="167"/>
    </location>
</feature>
<comment type="function">
    <text evidence="1">Involved in the import of queuosine (Q) precursors, required for Q precursor salvage.</text>
</comment>
<feature type="transmembrane region" description="Helical" evidence="1">
    <location>
        <begin position="65"/>
        <end position="88"/>
    </location>
</feature>
<dbReference type="EMBL" id="PFCB01000030">
    <property type="protein sequence ID" value="PIR74027.1"/>
    <property type="molecule type" value="Genomic_DNA"/>
</dbReference>
<keyword evidence="1" id="KW-0813">Transport</keyword>
<sequence length="221" mass="24729">MSQHFKLTILSALFVAGLLAANMLGSKVTVLFGVSVSVGIFSYPITFMITDAIAEVYGAKKTRQLVWAALIAQIFILALTLISIGLPASPRYELNDEYGKVFSNGARIVFASLVAFVVSQTHDIWAFEFWKQKTKGKFLWLRNNASTIVSQGIDSLIFLFLAFYKISDKFTAGFIMHLFFSYWLFKIAFAVLDTPFVYGLVKWLKTPGKEDKMSDPVPLHG</sequence>
<comment type="caution">
    <text evidence="2">The sequence shown here is derived from an EMBL/GenBank/DDBJ whole genome shotgun (WGS) entry which is preliminary data.</text>
</comment>
<feature type="transmembrane region" description="Helical" evidence="1">
    <location>
        <begin position="30"/>
        <end position="53"/>
    </location>
</feature>
<keyword evidence="1" id="KW-0472">Membrane</keyword>
<keyword evidence="1" id="KW-1003">Cell membrane</keyword>
<dbReference type="Pfam" id="PF02592">
    <property type="entry name" value="Vut_1"/>
    <property type="match status" value="1"/>
</dbReference>
<feature type="transmembrane region" description="Helical" evidence="1">
    <location>
        <begin position="108"/>
        <end position="127"/>
    </location>
</feature>
<reference evidence="3" key="1">
    <citation type="submission" date="2017-09" db="EMBL/GenBank/DDBJ databases">
        <title>Depth-based differentiation of microbial function through sediment-hosted aquifers and enrichment of novel symbionts in the deep terrestrial subsurface.</title>
        <authorList>
            <person name="Probst A.J."/>
            <person name="Ladd B."/>
            <person name="Jarett J.K."/>
            <person name="Geller-Mcgrath D.E."/>
            <person name="Sieber C.M.K."/>
            <person name="Emerson J.B."/>
            <person name="Anantharaman K."/>
            <person name="Thomas B.C."/>
            <person name="Malmstrom R."/>
            <person name="Stieglmeier M."/>
            <person name="Klingl A."/>
            <person name="Woyke T."/>
            <person name="Ryan C.M."/>
            <person name="Banfield J.F."/>
        </authorList>
    </citation>
    <scope>NUCLEOTIDE SEQUENCE [LARGE SCALE GENOMIC DNA]</scope>
</reference>
<dbReference type="Proteomes" id="UP000230154">
    <property type="component" value="Unassembled WGS sequence"/>
</dbReference>
<evidence type="ECO:0000313" key="2">
    <source>
        <dbReference type="EMBL" id="PIR74027.1"/>
    </source>
</evidence>
<comment type="similarity">
    <text evidence="1">Belongs to the vitamin uptake transporter (VUT/ECF) (TC 2.A.88) family. Q precursor transporter subfamily.</text>
</comment>
<proteinExistence type="inferred from homology"/>
<dbReference type="AlphaFoldDB" id="A0A2H0TRH6"/>
<dbReference type="PANTHER" id="PTHR34300:SF2">
    <property type="entry name" value="QUEUOSINE PRECURSOR TRANSPORTER-RELATED"/>
    <property type="match status" value="1"/>
</dbReference>